<dbReference type="CDD" id="cd04301">
    <property type="entry name" value="NAT_SF"/>
    <property type="match status" value="1"/>
</dbReference>
<evidence type="ECO:0000256" key="2">
    <source>
        <dbReference type="ARBA" id="ARBA00023315"/>
    </source>
</evidence>
<protein>
    <submittedName>
        <fullName evidence="4">GNAT family N-acetyltransferase</fullName>
    </submittedName>
</protein>
<organism evidence="4 5">
    <name type="scientific">Enterococcus alishanensis</name>
    <dbReference type="NCBI Taxonomy" id="1303817"/>
    <lineage>
        <taxon>Bacteria</taxon>
        <taxon>Bacillati</taxon>
        <taxon>Bacillota</taxon>
        <taxon>Bacilli</taxon>
        <taxon>Lactobacillales</taxon>
        <taxon>Enterococcaceae</taxon>
        <taxon>Enterococcus</taxon>
    </lineage>
</organism>
<dbReference type="Pfam" id="PF00583">
    <property type="entry name" value="Acetyltransf_1"/>
    <property type="match status" value="1"/>
</dbReference>
<sequence>MITFRKMKKQDVPVLYDIALRAFQPDYEKYGVYPPLLKTEKKRFLPPLIFGKVILADDKEIGGAFVVPLRKKGEIGAIFIDPDHQKKGYGRQIMLAIEKQYPKVKRWKLDTPSENFHLHHFYESLGYKKTGEIKDPRSEMIGFVYEKTI</sequence>
<gene>
    <name evidence="4" type="ORF">KUA55_16245</name>
</gene>
<dbReference type="PROSITE" id="PS51186">
    <property type="entry name" value="GNAT"/>
    <property type="match status" value="1"/>
</dbReference>
<dbReference type="PANTHER" id="PTHR43420">
    <property type="entry name" value="ACETYLTRANSFERASE"/>
    <property type="match status" value="1"/>
</dbReference>
<evidence type="ECO:0000259" key="3">
    <source>
        <dbReference type="PROSITE" id="PS51186"/>
    </source>
</evidence>
<keyword evidence="1" id="KW-0808">Transferase</keyword>
<dbReference type="EMBL" id="JAHUZB010000009">
    <property type="protein sequence ID" value="MBV7392234.1"/>
    <property type="molecule type" value="Genomic_DNA"/>
</dbReference>
<keyword evidence="2" id="KW-0012">Acyltransferase</keyword>
<name>A0ABS6TH45_9ENTE</name>
<comment type="caution">
    <text evidence="4">The sequence shown here is derived from an EMBL/GenBank/DDBJ whole genome shotgun (WGS) entry which is preliminary data.</text>
</comment>
<keyword evidence="5" id="KW-1185">Reference proteome</keyword>
<evidence type="ECO:0000313" key="4">
    <source>
        <dbReference type="EMBL" id="MBV7392234.1"/>
    </source>
</evidence>
<dbReference type="Proteomes" id="UP000774130">
    <property type="component" value="Unassembled WGS sequence"/>
</dbReference>
<evidence type="ECO:0000313" key="5">
    <source>
        <dbReference type="Proteomes" id="UP000774130"/>
    </source>
</evidence>
<proteinExistence type="predicted"/>
<accession>A0ABS6TH45</accession>
<dbReference type="InterPro" id="IPR050680">
    <property type="entry name" value="YpeA/RimI_acetyltransf"/>
</dbReference>
<dbReference type="RefSeq" id="WP_218327447.1">
    <property type="nucleotide sequence ID" value="NZ_JAHUZB010000009.1"/>
</dbReference>
<evidence type="ECO:0000256" key="1">
    <source>
        <dbReference type="ARBA" id="ARBA00022679"/>
    </source>
</evidence>
<feature type="domain" description="N-acetyltransferase" evidence="3">
    <location>
        <begin position="2"/>
        <end position="149"/>
    </location>
</feature>
<dbReference type="InterPro" id="IPR000182">
    <property type="entry name" value="GNAT_dom"/>
</dbReference>
<reference evidence="4 5" key="1">
    <citation type="submission" date="2021-06" db="EMBL/GenBank/DDBJ databases">
        <title>Enterococcus alishanensis sp. nov., a novel lactic acid bacterium isolated from fresh coffee beans.</title>
        <authorList>
            <person name="Chen Y.-S."/>
        </authorList>
    </citation>
    <scope>NUCLEOTIDE SEQUENCE [LARGE SCALE GENOMIC DNA]</scope>
    <source>
        <strain evidence="4 5">ALS3</strain>
    </source>
</reference>